<organism evidence="2 3">
    <name type="scientific">Gymnopus androsaceus JB14</name>
    <dbReference type="NCBI Taxonomy" id="1447944"/>
    <lineage>
        <taxon>Eukaryota</taxon>
        <taxon>Fungi</taxon>
        <taxon>Dikarya</taxon>
        <taxon>Basidiomycota</taxon>
        <taxon>Agaricomycotina</taxon>
        <taxon>Agaricomycetes</taxon>
        <taxon>Agaricomycetidae</taxon>
        <taxon>Agaricales</taxon>
        <taxon>Marasmiineae</taxon>
        <taxon>Omphalotaceae</taxon>
        <taxon>Gymnopus</taxon>
    </lineage>
</organism>
<dbReference type="EMBL" id="ML769399">
    <property type="protein sequence ID" value="KAE9406928.1"/>
    <property type="molecule type" value="Genomic_DNA"/>
</dbReference>
<dbReference type="AlphaFoldDB" id="A0A6A4ICB9"/>
<protein>
    <recommendedName>
        <fullName evidence="4">REJ domain-containing protein</fullName>
    </recommendedName>
</protein>
<accession>A0A6A4ICB9</accession>
<keyword evidence="1" id="KW-0732">Signal</keyword>
<dbReference type="Proteomes" id="UP000799118">
    <property type="component" value="Unassembled WGS sequence"/>
</dbReference>
<evidence type="ECO:0000313" key="2">
    <source>
        <dbReference type="EMBL" id="KAE9406928.1"/>
    </source>
</evidence>
<proteinExistence type="predicted"/>
<feature type="chain" id="PRO_5025333916" description="REJ domain-containing protein" evidence="1">
    <location>
        <begin position="19"/>
        <end position="162"/>
    </location>
</feature>
<evidence type="ECO:0008006" key="4">
    <source>
        <dbReference type="Google" id="ProtNLM"/>
    </source>
</evidence>
<sequence>MFFKNIVLAFVALSAAFAQNSIGVKGASVPETSVPPVVTATRVVVSTDVETSFTTFPGSSITSTVLVTRSESASTPTVSLISHSTISAATSISTVVPSSTASAHSPSSSDFAVIIASTSATGTPSASSTAAASNSAVGIHKGSMPALFALIGSILLCAAMEL</sequence>
<name>A0A6A4ICB9_9AGAR</name>
<keyword evidence="3" id="KW-1185">Reference proteome</keyword>
<feature type="signal peptide" evidence="1">
    <location>
        <begin position="1"/>
        <end position="18"/>
    </location>
</feature>
<reference evidence="2" key="1">
    <citation type="journal article" date="2019" name="Environ. Microbiol.">
        <title>Fungal ecological strategies reflected in gene transcription - a case study of two litter decomposers.</title>
        <authorList>
            <person name="Barbi F."/>
            <person name="Kohler A."/>
            <person name="Barry K."/>
            <person name="Baskaran P."/>
            <person name="Daum C."/>
            <person name="Fauchery L."/>
            <person name="Ihrmark K."/>
            <person name="Kuo A."/>
            <person name="LaButti K."/>
            <person name="Lipzen A."/>
            <person name="Morin E."/>
            <person name="Grigoriev I.V."/>
            <person name="Henrissat B."/>
            <person name="Lindahl B."/>
            <person name="Martin F."/>
        </authorList>
    </citation>
    <scope>NUCLEOTIDE SEQUENCE</scope>
    <source>
        <strain evidence="2">JB14</strain>
    </source>
</reference>
<evidence type="ECO:0000313" key="3">
    <source>
        <dbReference type="Proteomes" id="UP000799118"/>
    </source>
</evidence>
<evidence type="ECO:0000256" key="1">
    <source>
        <dbReference type="SAM" id="SignalP"/>
    </source>
</evidence>
<gene>
    <name evidence="2" type="ORF">BT96DRAFT_1014601</name>
</gene>